<evidence type="ECO:0000256" key="1">
    <source>
        <dbReference type="SAM" id="MobiDB-lite"/>
    </source>
</evidence>
<organism evidence="2 3">
    <name type="scientific">Pieris macdunnoughi</name>
    <dbReference type="NCBI Taxonomy" id="345717"/>
    <lineage>
        <taxon>Eukaryota</taxon>
        <taxon>Metazoa</taxon>
        <taxon>Ecdysozoa</taxon>
        <taxon>Arthropoda</taxon>
        <taxon>Hexapoda</taxon>
        <taxon>Insecta</taxon>
        <taxon>Pterygota</taxon>
        <taxon>Neoptera</taxon>
        <taxon>Endopterygota</taxon>
        <taxon>Lepidoptera</taxon>
        <taxon>Glossata</taxon>
        <taxon>Ditrysia</taxon>
        <taxon>Papilionoidea</taxon>
        <taxon>Pieridae</taxon>
        <taxon>Pierinae</taxon>
        <taxon>Pieris</taxon>
    </lineage>
</organism>
<sequence length="75" mass="8735">MGVHLEINNIYRIGKTEPNKIRPVVVSLTTTWKKHLILRNRSNLQEGVYIKEDYPKEITEKQRGRSTSLSNLSKN</sequence>
<proteinExistence type="predicted"/>
<evidence type="ECO:0000313" key="2">
    <source>
        <dbReference type="EMBL" id="CAF4950675.1"/>
    </source>
</evidence>
<reference evidence="2" key="1">
    <citation type="submission" date="2021-02" db="EMBL/GenBank/DDBJ databases">
        <authorList>
            <person name="Steward A R."/>
        </authorList>
    </citation>
    <scope>NUCLEOTIDE SEQUENCE</scope>
</reference>
<feature type="region of interest" description="Disordered" evidence="1">
    <location>
        <begin position="55"/>
        <end position="75"/>
    </location>
</feature>
<evidence type="ECO:0000313" key="3">
    <source>
        <dbReference type="Proteomes" id="UP000663880"/>
    </source>
</evidence>
<dbReference type="OrthoDB" id="6928316at2759"/>
<feature type="compositionally biased region" description="Polar residues" evidence="1">
    <location>
        <begin position="65"/>
        <end position="75"/>
    </location>
</feature>
<accession>A0A821XXZ0</accession>
<protein>
    <submittedName>
        <fullName evidence="2">Uncharacterized protein</fullName>
    </submittedName>
</protein>
<dbReference type="EMBL" id="CAJOBZ010000072">
    <property type="protein sequence ID" value="CAF4950675.1"/>
    <property type="molecule type" value="Genomic_DNA"/>
</dbReference>
<keyword evidence="3" id="KW-1185">Reference proteome</keyword>
<comment type="caution">
    <text evidence="2">The sequence shown here is derived from an EMBL/GenBank/DDBJ whole genome shotgun (WGS) entry which is preliminary data.</text>
</comment>
<gene>
    <name evidence="2" type="ORF">PMACD_LOCUS15656</name>
</gene>
<dbReference type="AlphaFoldDB" id="A0A821XXZ0"/>
<name>A0A821XXZ0_9NEOP</name>
<dbReference type="Proteomes" id="UP000663880">
    <property type="component" value="Unassembled WGS sequence"/>
</dbReference>